<accession>A0ACD4WHT4</accession>
<dbReference type="EMBL" id="CP137734">
    <property type="protein sequence ID" value="WOY97460.1"/>
    <property type="molecule type" value="Genomic_DNA"/>
</dbReference>
<organism evidence="1 2">
    <name type="scientific">Streptomyces violaceoruber</name>
    <dbReference type="NCBI Taxonomy" id="1935"/>
    <lineage>
        <taxon>Bacteria</taxon>
        <taxon>Bacillati</taxon>
        <taxon>Actinomycetota</taxon>
        <taxon>Actinomycetes</taxon>
        <taxon>Kitasatosporales</taxon>
        <taxon>Streptomycetaceae</taxon>
        <taxon>Streptomyces</taxon>
        <taxon>Streptomyces violaceoruber group</taxon>
    </lineage>
</organism>
<dbReference type="Proteomes" id="UP001303608">
    <property type="component" value="Chromosome"/>
</dbReference>
<evidence type="ECO:0000313" key="2">
    <source>
        <dbReference type="Proteomes" id="UP001303608"/>
    </source>
</evidence>
<sequence length="228" mass="24746">MRSGTTAATGKRQAESLPTALGMSVSELVQAVGGFEGDPVEMVRASVRTAKRAFAELDACDDVIDKASVAGGKIADRLRVHLSAESVADVRAELEELERVAARVRGTDETRRLLNRVLGKEERDAFTPAVVVRLTADDLPRLPSAYAEADDYTDLLAVAGREEQLRPQLELAHAKRIVRVASHLVTVVEQVAAEGFADSRFAAESLLEAQRSHALWQTCLAESRRDLS</sequence>
<gene>
    <name evidence="1" type="ORF">R2E43_08380</name>
</gene>
<keyword evidence="2" id="KW-1185">Reference proteome</keyword>
<name>A0ACD4WHT4_STRVN</name>
<evidence type="ECO:0000313" key="1">
    <source>
        <dbReference type="EMBL" id="WOY97460.1"/>
    </source>
</evidence>
<proteinExistence type="predicted"/>
<protein>
    <submittedName>
        <fullName evidence="1">Uncharacterized protein</fullName>
    </submittedName>
</protein>
<reference evidence="1" key="1">
    <citation type="submission" date="2023-10" db="EMBL/GenBank/DDBJ databases">
        <title>The genome sequence of Streptomyces violaceoruber CGMCC 4.1801.</title>
        <authorList>
            <person name="Mo P."/>
        </authorList>
    </citation>
    <scope>NUCLEOTIDE SEQUENCE</scope>
    <source>
        <strain evidence="1">CGMCC 4.1801</strain>
    </source>
</reference>